<evidence type="ECO:0000313" key="3">
    <source>
        <dbReference type="Proteomes" id="UP000249464"/>
    </source>
</evidence>
<feature type="region of interest" description="Disordered" evidence="1">
    <location>
        <begin position="161"/>
        <end position="188"/>
    </location>
</feature>
<accession>A0A2X0LR05</accession>
<dbReference type="Proteomes" id="UP000249464">
    <property type="component" value="Unassembled WGS sequence"/>
</dbReference>
<gene>
    <name evidence="2" type="primary">BQ5605_C013g07142</name>
    <name evidence="2" type="ORF">BQ5605_C013G07142</name>
</gene>
<feature type="compositionally biased region" description="Basic and acidic residues" evidence="1">
    <location>
        <begin position="75"/>
        <end position="89"/>
    </location>
</feature>
<organism evidence="2 3">
    <name type="scientific">Microbotryum silenes-dioicae</name>
    <dbReference type="NCBI Taxonomy" id="796604"/>
    <lineage>
        <taxon>Eukaryota</taxon>
        <taxon>Fungi</taxon>
        <taxon>Dikarya</taxon>
        <taxon>Basidiomycota</taxon>
        <taxon>Pucciniomycotina</taxon>
        <taxon>Microbotryomycetes</taxon>
        <taxon>Microbotryales</taxon>
        <taxon>Microbotryaceae</taxon>
        <taxon>Microbotryum</taxon>
    </lineage>
</organism>
<name>A0A2X0LR05_9BASI</name>
<proteinExistence type="predicted"/>
<sequence>MSTTLKIEDYLARGELRHFRTNEHRRIAARRKAPLRPSALLNEPSNDVAIDCEFARSQGLDDATIGDPFSDSEEGGERQRDQPLPDRMARASSKRRSFPPQSSSGRKKRKVLASLINSPAEAAHNELFEPLTDGHDEMPAEEHSDFTEDLIEDRHFRLQDDDENCNGSDHDSKVSAGDNNTQPCRQSSQMELELDEAALQDYNDYAHSGADDEEARAYNLIDRGLATVPDMKHLEEVVKLLLRPLWRGLQIVLARSIGDFSRGAQLDPSSERKLDKKTLKHFFRPYAKAVVALPRLCKFYKAAQGAVEKLVREEGLLNAQLARASKLYRRTATDALTHAKADARKDYHVQRPYCPTP</sequence>
<feature type="compositionally biased region" description="Polar residues" evidence="1">
    <location>
        <begin position="177"/>
        <end position="188"/>
    </location>
</feature>
<keyword evidence="3" id="KW-1185">Reference proteome</keyword>
<evidence type="ECO:0000313" key="2">
    <source>
        <dbReference type="EMBL" id="SGY14875.1"/>
    </source>
</evidence>
<dbReference type="AlphaFoldDB" id="A0A2X0LR05"/>
<reference evidence="2 3" key="1">
    <citation type="submission" date="2016-11" db="EMBL/GenBank/DDBJ databases">
        <authorList>
            <person name="Jaros S."/>
            <person name="Januszkiewicz K."/>
            <person name="Wedrychowicz H."/>
        </authorList>
    </citation>
    <scope>NUCLEOTIDE SEQUENCE [LARGE SCALE GENOMIC DNA]</scope>
</reference>
<dbReference type="EMBL" id="FQNC01000013">
    <property type="protein sequence ID" value="SGY14875.1"/>
    <property type="molecule type" value="Genomic_DNA"/>
</dbReference>
<evidence type="ECO:0000256" key="1">
    <source>
        <dbReference type="SAM" id="MobiDB-lite"/>
    </source>
</evidence>
<feature type="region of interest" description="Disordered" evidence="1">
    <location>
        <begin position="60"/>
        <end position="110"/>
    </location>
</feature>
<protein>
    <submittedName>
        <fullName evidence="2">BQ5605_C013g07142 protein</fullName>
    </submittedName>
</protein>